<dbReference type="AlphaFoldDB" id="A0A0K1RAX2"/>
<protein>
    <submittedName>
        <fullName evidence="1">ArsR family transcriptional regulator</fullName>
    </submittedName>
</protein>
<dbReference type="PANTHER" id="PTHR30363:SF28">
    <property type="entry name" value="TRANSCRIPTIONAL REGULATORY PROTEIN-RELATED"/>
    <property type="match status" value="1"/>
</dbReference>
<dbReference type="Pfam" id="PF12840">
    <property type="entry name" value="HTH_20"/>
    <property type="match status" value="1"/>
</dbReference>
<keyword evidence="2" id="KW-1185">Reference proteome</keyword>
<dbReference type="PATRIC" id="fig|156976.3.peg.635"/>
<dbReference type="InterPro" id="IPR036388">
    <property type="entry name" value="WH-like_DNA-bd_sf"/>
</dbReference>
<dbReference type="CDD" id="cd00090">
    <property type="entry name" value="HTH_ARSR"/>
    <property type="match status" value="1"/>
</dbReference>
<dbReference type="Proteomes" id="UP000060016">
    <property type="component" value="Chromosome"/>
</dbReference>
<organism evidence="1 2">
    <name type="scientific">Corynebacterium riegelii</name>
    <dbReference type="NCBI Taxonomy" id="156976"/>
    <lineage>
        <taxon>Bacteria</taxon>
        <taxon>Bacillati</taxon>
        <taxon>Actinomycetota</taxon>
        <taxon>Actinomycetes</taxon>
        <taxon>Mycobacteriales</taxon>
        <taxon>Corynebacteriaceae</taxon>
        <taxon>Corynebacterium</taxon>
    </lineage>
</organism>
<name>A0A0K1RAX2_9CORY</name>
<dbReference type="InterPro" id="IPR011991">
    <property type="entry name" value="ArsR-like_HTH"/>
</dbReference>
<dbReference type="InterPro" id="IPR050313">
    <property type="entry name" value="Carb_Metab_HTH_regulators"/>
</dbReference>
<sequence>MVDRSRSVGGDTRREVMTQLLGRGPVSASELGEVLGLSAAGVRRHLDALVEEGLAQTCEPNAVAGAEVGRGRPAKHYRLTQLGRSHFGNSYDVLALDALDALEQLGGEEAVRAFAKRRAEAILGGVDANGDVEDVVDQVVEAFEAHGYAATATRAAGGVQICQHHCPVQSVAAAHPELCEAEHEAISELVGSHVQPLALIADGNGLCTTNIPLTTGNYHTNNES</sequence>
<dbReference type="Gene3D" id="1.10.10.10">
    <property type="entry name" value="Winged helix-like DNA-binding domain superfamily/Winged helix DNA-binding domain"/>
    <property type="match status" value="1"/>
</dbReference>
<gene>
    <name evidence="1" type="ORF">AK829_03220</name>
</gene>
<evidence type="ECO:0000313" key="2">
    <source>
        <dbReference type="Proteomes" id="UP000060016"/>
    </source>
</evidence>
<dbReference type="SUPFAM" id="SSF46785">
    <property type="entry name" value="Winged helix' DNA-binding domain"/>
    <property type="match status" value="1"/>
</dbReference>
<dbReference type="PANTHER" id="PTHR30363">
    <property type="entry name" value="HTH-TYPE TRANSCRIPTIONAL REGULATOR SRLR-RELATED"/>
    <property type="match status" value="1"/>
</dbReference>
<dbReference type="EMBL" id="CP012342">
    <property type="protein sequence ID" value="AKV58341.1"/>
    <property type="molecule type" value="Genomic_DNA"/>
</dbReference>
<proteinExistence type="predicted"/>
<dbReference type="RefSeq" id="WP_052204207.1">
    <property type="nucleotide sequence ID" value="NZ_CALUAC010000056.1"/>
</dbReference>
<dbReference type="STRING" id="156976.AK829_03220"/>
<reference evidence="1 2" key="1">
    <citation type="submission" date="2015-08" db="EMBL/GenBank/DDBJ databases">
        <authorList>
            <person name="Babu N.S."/>
            <person name="Beckwith C.J."/>
            <person name="Beseler K.G."/>
            <person name="Brison A."/>
            <person name="Carone J.V."/>
            <person name="Caskin T.P."/>
            <person name="Diamond M."/>
            <person name="Durham M.E."/>
            <person name="Foxe J.M."/>
            <person name="Go M."/>
            <person name="Henderson B.A."/>
            <person name="Jones I.B."/>
            <person name="McGettigan J.A."/>
            <person name="Micheletti S.J."/>
            <person name="Nasrallah M.E."/>
            <person name="Ortiz D."/>
            <person name="Piller C.R."/>
            <person name="Privatt S.R."/>
            <person name="Schneider S.L."/>
            <person name="Sharp S."/>
            <person name="Smith T.C."/>
            <person name="Stanton J.D."/>
            <person name="Ullery H.E."/>
            <person name="Wilson R.J."/>
            <person name="Serrano M.G."/>
            <person name="Buck G."/>
            <person name="Lee V."/>
            <person name="Wang Y."/>
            <person name="Carvalho R."/>
            <person name="Voegtly L."/>
            <person name="Shi R."/>
            <person name="Duckworth R."/>
            <person name="Johnson A."/>
            <person name="Loviza R."/>
            <person name="Walstead R."/>
            <person name="Shah Z."/>
            <person name="Kiflezghi M."/>
            <person name="Wade K."/>
            <person name="Ball S.L."/>
            <person name="Bradley K.W."/>
            <person name="Asai D.J."/>
            <person name="Bowman C.A."/>
            <person name="Russell D.A."/>
            <person name="Pope W.H."/>
            <person name="Jacobs-Sera D."/>
            <person name="Hendrix R.W."/>
            <person name="Hatfull G.F."/>
        </authorList>
    </citation>
    <scope>NUCLEOTIDE SEQUENCE [LARGE SCALE GENOMIC DNA]</scope>
    <source>
        <strain evidence="1 2">PUDD_83A45</strain>
    </source>
</reference>
<dbReference type="InterPro" id="IPR036390">
    <property type="entry name" value="WH_DNA-bd_sf"/>
</dbReference>
<accession>A0A0K1RAX2</accession>
<evidence type="ECO:0000313" key="1">
    <source>
        <dbReference type="EMBL" id="AKV58341.1"/>
    </source>
</evidence>
<dbReference type="KEGG" id="crie:AK829_03220"/>